<keyword evidence="1" id="KW-0472">Membrane</keyword>
<dbReference type="NCBIfam" id="TIGR03747">
    <property type="entry name" value="conj_TIGR03747"/>
    <property type="match status" value="1"/>
</dbReference>
<accession>A0ABX7G8Z8</accession>
<keyword evidence="1" id="KW-0812">Transmembrane</keyword>
<dbReference type="InterPro" id="IPR022266">
    <property type="entry name" value="DtrJ-like"/>
</dbReference>
<dbReference type="Proteomes" id="UP000663686">
    <property type="component" value="Chromosome"/>
</dbReference>
<feature type="transmembrane region" description="Helical" evidence="1">
    <location>
        <begin position="29"/>
        <end position="52"/>
    </location>
</feature>
<sequence>MADPASTAQQQQQAQSGFLVGLLTLPFRLVAVLLGSLLLNIVIECAGMYMFWPEEGWRHSQKMYEFELGQLSDNFKRSVLVQEPGRTARELVQTINEIAVSQMGLAASLSETARSRLNRQPRLGEALQLRDYVLEFYTHLEMNLIAAAYAALVFIVRLLVLFLSLPLFSVAAFLGLIDGLVCRDVRRFGAGRESGYLYHRAKACVLPLATLPWLLYLAIPLSIEAALILVPSAVCFGISIAITARSFKKYL</sequence>
<feature type="transmembrane region" description="Helical" evidence="1">
    <location>
        <begin position="225"/>
        <end position="244"/>
    </location>
</feature>
<name>A0ABX7G8Z8_9PSED</name>
<keyword evidence="3" id="KW-1185">Reference proteome</keyword>
<reference evidence="2 3" key="2">
    <citation type="submission" date="2021-03" db="EMBL/GenBank/DDBJ databases">
        <title>P. granadensis CT364 genome publication.</title>
        <authorList>
            <person name="Stach J."/>
            <person name="Montero-Calasanz Md.C."/>
        </authorList>
    </citation>
    <scope>NUCLEOTIDE SEQUENCE [LARGE SCALE GENOMIC DNA]</scope>
    <source>
        <strain evidence="2 3">CT364</strain>
    </source>
</reference>
<protein>
    <submittedName>
        <fullName evidence="2">TIGR03747 family integrating conjugative element membrane protein</fullName>
    </submittedName>
</protein>
<evidence type="ECO:0000256" key="1">
    <source>
        <dbReference type="SAM" id="Phobius"/>
    </source>
</evidence>
<keyword evidence="1" id="KW-1133">Transmembrane helix</keyword>
<evidence type="ECO:0000313" key="3">
    <source>
        <dbReference type="Proteomes" id="UP000663686"/>
    </source>
</evidence>
<gene>
    <name evidence="2" type="ORF">JN757_14490</name>
</gene>
<dbReference type="RefSeq" id="WP_203417957.1">
    <property type="nucleotide sequence ID" value="NZ_CP069352.1"/>
</dbReference>
<feature type="transmembrane region" description="Helical" evidence="1">
    <location>
        <begin position="158"/>
        <end position="181"/>
    </location>
</feature>
<dbReference type="Pfam" id="PF14348">
    <property type="entry name" value="DtrJ-like"/>
    <property type="match status" value="1"/>
</dbReference>
<dbReference type="EMBL" id="CP069352">
    <property type="protein sequence ID" value="QRK81803.1"/>
    <property type="molecule type" value="Genomic_DNA"/>
</dbReference>
<feature type="transmembrane region" description="Helical" evidence="1">
    <location>
        <begin position="132"/>
        <end position="152"/>
    </location>
</feature>
<proteinExistence type="predicted"/>
<reference evidence="2 3" key="1">
    <citation type="submission" date="2021-02" db="EMBL/GenBank/DDBJ databases">
        <authorList>
            <person name="Cea Torrescassana E."/>
        </authorList>
    </citation>
    <scope>NUCLEOTIDE SEQUENCE [LARGE SCALE GENOMIC DNA]</scope>
    <source>
        <strain evidence="2 3">CT364</strain>
    </source>
</reference>
<evidence type="ECO:0000313" key="2">
    <source>
        <dbReference type="EMBL" id="QRK81803.1"/>
    </source>
</evidence>
<feature type="transmembrane region" description="Helical" evidence="1">
    <location>
        <begin position="201"/>
        <end position="219"/>
    </location>
</feature>
<organism evidence="2 3">
    <name type="scientific">Pseudomonas granadensis</name>
    <dbReference type="NCBI Taxonomy" id="1421430"/>
    <lineage>
        <taxon>Bacteria</taxon>
        <taxon>Pseudomonadati</taxon>
        <taxon>Pseudomonadota</taxon>
        <taxon>Gammaproteobacteria</taxon>
        <taxon>Pseudomonadales</taxon>
        <taxon>Pseudomonadaceae</taxon>
        <taxon>Pseudomonas</taxon>
    </lineage>
</organism>